<evidence type="ECO:0000313" key="20">
    <source>
        <dbReference type="EMBL" id="VDD40453.1"/>
    </source>
</evidence>
<dbReference type="InterPro" id="IPR036390">
    <property type="entry name" value="WH_DNA-bd_sf"/>
</dbReference>
<evidence type="ECO:0000256" key="3">
    <source>
        <dbReference type="ARBA" id="ARBA00005422"/>
    </source>
</evidence>
<dbReference type="GO" id="GO:0005789">
    <property type="term" value="C:endoplasmic reticulum membrane"/>
    <property type="evidence" value="ECO:0007669"/>
    <property type="project" value="UniProtKB-SubCell"/>
</dbReference>
<comment type="subcellular location">
    <subcellularLocation>
        <location evidence="2">Endoplasmic reticulum membrane</location>
        <topology evidence="2">Single-pass membrane protein</topology>
    </subcellularLocation>
</comment>
<evidence type="ECO:0000256" key="6">
    <source>
        <dbReference type="ARBA" id="ARBA00018218"/>
    </source>
</evidence>
<protein>
    <recommendedName>
        <fullName evidence="6">DDRGK domain-containing protein 1</fullName>
    </recommendedName>
</protein>
<keyword evidence="11" id="KW-0648">Protein biosynthesis</keyword>
<accession>A0A3P6E895</accession>
<feature type="compositionally biased region" description="Basic and acidic residues" evidence="17">
    <location>
        <begin position="310"/>
        <end position="367"/>
    </location>
</feature>
<dbReference type="GO" id="GO:0003743">
    <property type="term" value="F:translation initiation factor activity"/>
    <property type="evidence" value="ECO:0007669"/>
    <property type="project" value="InterPro"/>
</dbReference>
<evidence type="ECO:0000256" key="4">
    <source>
        <dbReference type="ARBA" id="ARBA00006592"/>
    </source>
</evidence>
<feature type="transmembrane region" description="Helical" evidence="18">
    <location>
        <begin position="208"/>
        <end position="227"/>
    </location>
</feature>
<evidence type="ECO:0000259" key="19">
    <source>
        <dbReference type="PROSITE" id="PS50296"/>
    </source>
</evidence>
<dbReference type="Pfam" id="PF01929">
    <property type="entry name" value="Ribosomal_L14e"/>
    <property type="match status" value="1"/>
</dbReference>
<evidence type="ECO:0000256" key="14">
    <source>
        <dbReference type="ARBA" id="ARBA00023136"/>
    </source>
</evidence>
<dbReference type="CDD" id="cd23702">
    <property type="entry name" value="eL14"/>
    <property type="match status" value="1"/>
</dbReference>
<comment type="similarity">
    <text evidence="5">Belongs to the DDRGK1 family.</text>
</comment>
<dbReference type="AlphaFoldDB" id="A0A3P6E895"/>
<keyword evidence="14 18" id="KW-0472">Membrane</keyword>
<evidence type="ECO:0000256" key="16">
    <source>
        <dbReference type="ARBA" id="ARBA00023438"/>
    </source>
</evidence>
<dbReference type="InterPro" id="IPR019153">
    <property type="entry name" value="DDRGK_dom-contain"/>
</dbReference>
<evidence type="ECO:0000256" key="2">
    <source>
        <dbReference type="ARBA" id="ARBA00004389"/>
    </source>
</evidence>
<evidence type="ECO:0000256" key="8">
    <source>
        <dbReference type="ARBA" id="ARBA00022786"/>
    </source>
</evidence>
<evidence type="ECO:0000256" key="11">
    <source>
        <dbReference type="ARBA" id="ARBA00022917"/>
    </source>
</evidence>
<dbReference type="Gene3D" id="6.10.250.2270">
    <property type="match status" value="1"/>
</dbReference>
<organism evidence="20">
    <name type="scientific">Brassica oleracea</name>
    <name type="common">Wild cabbage</name>
    <dbReference type="NCBI Taxonomy" id="3712"/>
    <lineage>
        <taxon>Eukaryota</taxon>
        <taxon>Viridiplantae</taxon>
        <taxon>Streptophyta</taxon>
        <taxon>Embryophyta</taxon>
        <taxon>Tracheophyta</taxon>
        <taxon>Spermatophyta</taxon>
        <taxon>Magnoliopsida</taxon>
        <taxon>eudicotyledons</taxon>
        <taxon>Gunneridae</taxon>
        <taxon>Pentapetalae</taxon>
        <taxon>rosids</taxon>
        <taxon>malvids</taxon>
        <taxon>Brassicales</taxon>
        <taxon>Brassicaceae</taxon>
        <taxon>Brassiceae</taxon>
        <taxon>Brassica</taxon>
    </lineage>
</organism>
<evidence type="ECO:0000256" key="12">
    <source>
        <dbReference type="ARBA" id="ARBA00022980"/>
    </source>
</evidence>
<evidence type="ECO:0000256" key="17">
    <source>
        <dbReference type="SAM" id="MobiDB-lite"/>
    </source>
</evidence>
<dbReference type="PANTHER" id="PTHR48176:SF1">
    <property type="entry name" value="DDRGK DOMAIN-CONTAINING PROTEIN 1"/>
    <property type="match status" value="1"/>
</dbReference>
<evidence type="ECO:0000256" key="10">
    <source>
        <dbReference type="ARBA" id="ARBA00022845"/>
    </source>
</evidence>
<keyword evidence="8" id="KW-0833">Ubl conjugation pathway</keyword>
<feature type="region of interest" description="Disordered" evidence="17">
    <location>
        <begin position="235"/>
        <end position="367"/>
    </location>
</feature>
<dbReference type="PROSITE" id="PS50296">
    <property type="entry name" value="SUI1"/>
    <property type="match status" value="1"/>
</dbReference>
<dbReference type="InterPro" id="IPR008991">
    <property type="entry name" value="Translation_prot_SH3-like_sf"/>
</dbReference>
<dbReference type="InterPro" id="IPR050899">
    <property type="entry name" value="DDRGK_domain-containing"/>
</dbReference>
<evidence type="ECO:0000256" key="13">
    <source>
        <dbReference type="ARBA" id="ARBA00022989"/>
    </source>
</evidence>
<dbReference type="GO" id="GO:1990904">
    <property type="term" value="C:ribonucleoprotein complex"/>
    <property type="evidence" value="ECO:0007669"/>
    <property type="project" value="UniProtKB-KW"/>
</dbReference>
<dbReference type="GO" id="GO:0003735">
    <property type="term" value="F:structural constituent of ribosome"/>
    <property type="evidence" value="ECO:0007669"/>
    <property type="project" value="InterPro"/>
</dbReference>
<evidence type="ECO:0000256" key="18">
    <source>
        <dbReference type="SAM" id="Phobius"/>
    </source>
</evidence>
<comment type="similarity">
    <text evidence="4">Belongs to the eukaryotic ribosomal protein eL14 family.</text>
</comment>
<reference evidence="20" key="1">
    <citation type="submission" date="2018-11" db="EMBL/GenBank/DDBJ databases">
        <authorList>
            <consortium name="Genoscope - CEA"/>
            <person name="William W."/>
        </authorList>
    </citation>
    <scope>NUCLEOTIDE SEQUENCE</scope>
</reference>
<dbReference type="Gene3D" id="1.10.10.10">
    <property type="entry name" value="Winged helix-like DNA-binding domain superfamily/Winged helix DNA-binding domain"/>
    <property type="match status" value="1"/>
</dbReference>
<comment type="function">
    <text evidence="16">Substrate adapter for ufmylation, the covalent attachment of the ubiquitin-like modifier UFM1 to substrate proteins.</text>
</comment>
<evidence type="ECO:0000256" key="7">
    <source>
        <dbReference type="ARBA" id="ARBA00022692"/>
    </source>
</evidence>
<dbReference type="EMBL" id="LR031876">
    <property type="protein sequence ID" value="VDD40453.1"/>
    <property type="molecule type" value="Genomic_DNA"/>
</dbReference>
<dbReference type="Gene3D" id="2.30.30.30">
    <property type="match status" value="1"/>
</dbReference>
<sequence length="634" mass="72214">MFIPRLARILIYKKPKPNKRLKIRFQTEISLSPLPLVTFCLHQKQKLQTLSESRVSYRPSLFSHNQILETLLFESGVSFCVVCPSDQQSFMSELDSQIPTAFDPFADANAEDSGAGTKEYVHIRVQQRNGRKSLTTVQGLKKEYSYSKILKDLKKEFCCNGTVVQDSELGQVIQLQGDQRKNVSTFLVQAGLVKKDNIKIHGKEMEEIFALIVSMILIAAVIPLFLWKRRVDSRSREEEAAPPPQVQARENVGRGTGGGGRRMRRRPAASGGASSSSAPNVQENISGSEDEEEDEAGGNQARASKKKEKKRQEREEQRQAEEAARESRSTKQDWYAEMRRKKDEEREAEEQKLEEEEKARQAKEEEAAALEFDKWKGEFSVDAEGTTEEVEGGNQDLLSEFVEYIKKQKCVPLEDLAAEFHLRTQECINRIASLESIGRLSGVMDDRGKYIYISMEEMNAVADYIKRQGRVSISHLASKSNQFIDLEPKVQHELTEDISSVVFKRYVEIGRVALVNYGKDHGKLVVIVDVVDQNRALVDAPDMERIQMNFKRLSLTDIVIEINRVPKKKALIEAMEKADVKNKWEKSSWGRKLIVQKRRASLNDFDRFKIMLAKIKKAGLVRQELAKLKKEITA</sequence>
<dbReference type="Gene3D" id="3.30.780.10">
    <property type="entry name" value="SUI1-like domain"/>
    <property type="match status" value="1"/>
</dbReference>
<dbReference type="PANTHER" id="PTHR48176">
    <property type="entry name" value="DDRGK DOMAIN-CONTAINING PROTEIN 1"/>
    <property type="match status" value="1"/>
</dbReference>
<dbReference type="FunFam" id="2.30.30.30:FF:000026">
    <property type="entry name" value="60S ribosomal protein L14-1"/>
    <property type="match status" value="1"/>
</dbReference>
<dbReference type="CDD" id="cd11566">
    <property type="entry name" value="eIF1_SUI1"/>
    <property type="match status" value="1"/>
</dbReference>
<dbReference type="SUPFAM" id="SSF50104">
    <property type="entry name" value="Translation proteins SH3-like domain"/>
    <property type="match status" value="1"/>
</dbReference>
<keyword evidence="15" id="KW-0687">Ribonucleoprotein</keyword>
<dbReference type="SMART" id="SM01128">
    <property type="entry name" value="DDRGK"/>
    <property type="match status" value="1"/>
</dbReference>
<keyword evidence="13 18" id="KW-1133">Transmembrane helix</keyword>
<feature type="domain" description="SUI1" evidence="19">
    <location>
        <begin position="121"/>
        <end position="191"/>
    </location>
</feature>
<keyword evidence="10" id="KW-0810">Translation regulation</keyword>
<dbReference type="FunFam" id="1.10.10.10:FF:000143">
    <property type="entry name" value="DDRGK domain-containing protein 1"/>
    <property type="match status" value="1"/>
</dbReference>
<dbReference type="SUPFAM" id="SSF55159">
    <property type="entry name" value="eIF1-like"/>
    <property type="match status" value="1"/>
</dbReference>
<comment type="similarity">
    <text evidence="3">Belongs to the SUI1 family.</text>
</comment>
<dbReference type="SUPFAM" id="SSF46785">
    <property type="entry name" value="Winged helix' DNA-binding domain"/>
    <property type="match status" value="1"/>
</dbReference>
<evidence type="ECO:0000256" key="5">
    <source>
        <dbReference type="ARBA" id="ARBA00009829"/>
    </source>
</evidence>
<comment type="function">
    <text evidence="1">Probably involved in translation.</text>
</comment>
<dbReference type="InterPro" id="IPR036388">
    <property type="entry name" value="WH-like_DNA-bd_sf"/>
</dbReference>
<dbReference type="FunFam" id="3.30.780.10:FF:000001">
    <property type="entry name" value="Eukaryotic translation initiation factor SUI1"/>
    <property type="match status" value="1"/>
</dbReference>
<dbReference type="InterPro" id="IPR001950">
    <property type="entry name" value="SUI1"/>
</dbReference>
<dbReference type="Pfam" id="PF01253">
    <property type="entry name" value="SUI1"/>
    <property type="match status" value="1"/>
</dbReference>
<evidence type="ECO:0000256" key="1">
    <source>
        <dbReference type="ARBA" id="ARBA00003130"/>
    </source>
</evidence>
<evidence type="ECO:0000256" key="15">
    <source>
        <dbReference type="ARBA" id="ARBA00023274"/>
    </source>
</evidence>
<dbReference type="Pfam" id="PF09756">
    <property type="entry name" value="DDRGK"/>
    <property type="match status" value="1"/>
</dbReference>
<dbReference type="InterPro" id="IPR002784">
    <property type="entry name" value="Ribosomal_eL14_dom"/>
</dbReference>
<name>A0A3P6E895_BRAOL</name>
<dbReference type="InterPro" id="IPR014722">
    <property type="entry name" value="Rib_uL2_dom2"/>
</dbReference>
<dbReference type="GO" id="GO:0044389">
    <property type="term" value="F:ubiquitin-like protein ligase binding"/>
    <property type="evidence" value="ECO:0007669"/>
    <property type="project" value="TreeGrafter"/>
</dbReference>
<proteinExistence type="inferred from homology"/>
<dbReference type="GO" id="GO:0003729">
    <property type="term" value="F:mRNA binding"/>
    <property type="evidence" value="ECO:0007669"/>
    <property type="project" value="UniProtKB-ARBA"/>
</dbReference>
<evidence type="ECO:0000256" key="9">
    <source>
        <dbReference type="ARBA" id="ARBA00022824"/>
    </source>
</evidence>
<dbReference type="InterPro" id="IPR036877">
    <property type="entry name" value="SUI1_dom_sf"/>
</dbReference>
<dbReference type="InterPro" id="IPR005874">
    <property type="entry name" value="SUI1_euk"/>
</dbReference>
<keyword evidence="12" id="KW-0689">Ribosomal protein</keyword>
<dbReference type="NCBIfam" id="TIGR01160">
    <property type="entry name" value="SUI1_MOF2"/>
    <property type="match status" value="1"/>
</dbReference>
<keyword evidence="9" id="KW-0256">Endoplasmic reticulum</keyword>
<dbReference type="GO" id="GO:0005840">
    <property type="term" value="C:ribosome"/>
    <property type="evidence" value="ECO:0007669"/>
    <property type="project" value="UniProtKB-KW"/>
</dbReference>
<keyword evidence="7 18" id="KW-0812">Transmembrane</keyword>
<feature type="compositionally biased region" description="Low complexity" evidence="17">
    <location>
        <begin position="268"/>
        <end position="278"/>
    </location>
</feature>
<gene>
    <name evidence="20" type="ORF">BOLC7T46013H</name>
</gene>
<dbReference type="GO" id="GO:0006417">
    <property type="term" value="P:regulation of translation"/>
    <property type="evidence" value="ECO:0007669"/>
    <property type="project" value="UniProtKB-KW"/>
</dbReference>